<accession>A0A7I8JDY1</accession>
<protein>
    <submittedName>
        <fullName evidence="1">Uncharacterized protein</fullName>
    </submittedName>
</protein>
<dbReference type="AlphaFoldDB" id="A0A7I8JDY1"/>
<sequence>MLVCILDNWRHQCGGLLSSSHATPCQKLHKHRPRILCHLSERFIEKRGQPHYHHCLRGEEIT</sequence>
<proteinExistence type="predicted"/>
<dbReference type="EMBL" id="LR743598">
    <property type="protein sequence ID" value="CAA2629063.1"/>
    <property type="molecule type" value="Genomic_DNA"/>
</dbReference>
<evidence type="ECO:0000313" key="2">
    <source>
        <dbReference type="Proteomes" id="UP001189122"/>
    </source>
</evidence>
<evidence type="ECO:0000313" key="1">
    <source>
        <dbReference type="EMBL" id="CAA2629063.1"/>
    </source>
</evidence>
<reference evidence="1 2" key="1">
    <citation type="submission" date="2019-12" db="EMBL/GenBank/DDBJ databases">
        <authorList>
            <person name="Scholz U."/>
            <person name="Mascher M."/>
            <person name="Fiebig A."/>
        </authorList>
    </citation>
    <scope>NUCLEOTIDE SEQUENCE</scope>
</reference>
<dbReference type="EMBL" id="CACRZD030000011">
    <property type="protein sequence ID" value="CAA6668309.1"/>
    <property type="molecule type" value="Genomic_DNA"/>
</dbReference>
<name>A0A7I8JDY1_SPIIN</name>
<keyword evidence="2" id="KW-1185">Reference proteome</keyword>
<gene>
    <name evidence="1" type="ORF">SI7747_11014703</name>
</gene>
<dbReference type="Proteomes" id="UP001189122">
    <property type="component" value="Unassembled WGS sequence"/>
</dbReference>
<organism evidence="1">
    <name type="scientific">Spirodela intermedia</name>
    <name type="common">Intermediate duckweed</name>
    <dbReference type="NCBI Taxonomy" id="51605"/>
    <lineage>
        <taxon>Eukaryota</taxon>
        <taxon>Viridiplantae</taxon>
        <taxon>Streptophyta</taxon>
        <taxon>Embryophyta</taxon>
        <taxon>Tracheophyta</taxon>
        <taxon>Spermatophyta</taxon>
        <taxon>Magnoliopsida</taxon>
        <taxon>Liliopsida</taxon>
        <taxon>Araceae</taxon>
        <taxon>Lemnoideae</taxon>
        <taxon>Spirodela</taxon>
    </lineage>
</organism>